<reference evidence="3" key="1">
    <citation type="journal article" date="2019" name="Nat. Commun.">
        <title>Expansion of phycobilisome linker gene families in mesophilic red algae.</title>
        <authorList>
            <person name="Lee J."/>
            <person name="Kim D."/>
            <person name="Bhattacharya D."/>
            <person name="Yoon H.S."/>
        </authorList>
    </citation>
    <scope>NUCLEOTIDE SEQUENCE [LARGE SCALE GENOMIC DNA]</scope>
    <source>
        <strain evidence="3">CCMP 1328</strain>
    </source>
</reference>
<sequence length="288" mass="31501">MANDDYAREVRVLGSFCRDTIWNCSLNDFCFTQSTLARKVRLGLAIAVMHETWILVLLMVAASAALSSRAGALLIPCKLETTMCYSLEATCLAQICEVYVASSALEATAMCREEAEMVPCFNPVCAIDLCLLVAYVSELPTPTFSIELEMFSPEQAHTADARRVFDLAKSRLAQIVTGQSLINANVVLRVLWGVQSIDGVGGVLGSAFNQERFGVCVSPVNGSTSYPSQTLPGCQYDLMPTVGVVQFDVSDFTFMSDAPLWEELWVDLVTHELLHMLGIGTFLAEDRL</sequence>
<keyword evidence="3" id="KW-1185">Reference proteome</keyword>
<accession>A0A5J4Z0G5</accession>
<dbReference type="SUPFAM" id="SSF55486">
    <property type="entry name" value="Metalloproteases ('zincins'), catalytic domain"/>
    <property type="match status" value="1"/>
</dbReference>
<dbReference type="EMBL" id="VRMN01000002">
    <property type="protein sequence ID" value="KAA8496313.1"/>
    <property type="molecule type" value="Genomic_DNA"/>
</dbReference>
<evidence type="ECO:0000256" key="1">
    <source>
        <dbReference type="SAM" id="Phobius"/>
    </source>
</evidence>
<evidence type="ECO:0000313" key="3">
    <source>
        <dbReference type="Proteomes" id="UP000324585"/>
    </source>
</evidence>
<keyword evidence="1" id="KW-0472">Membrane</keyword>
<comment type="caution">
    <text evidence="2">The sequence shown here is derived from an EMBL/GenBank/DDBJ whole genome shotgun (WGS) entry which is preliminary data.</text>
</comment>
<gene>
    <name evidence="2" type="ORF">FVE85_0042</name>
</gene>
<proteinExistence type="predicted"/>
<dbReference type="OrthoDB" id="48352at2759"/>
<name>A0A5J4Z0G5_PORPP</name>
<keyword evidence="1" id="KW-0812">Transmembrane</keyword>
<protein>
    <submittedName>
        <fullName evidence="2">Uncharacterized protein</fullName>
    </submittedName>
</protein>
<feature type="transmembrane region" description="Helical" evidence="1">
    <location>
        <begin position="42"/>
        <end position="66"/>
    </location>
</feature>
<keyword evidence="1" id="KW-1133">Transmembrane helix</keyword>
<dbReference type="Proteomes" id="UP000324585">
    <property type="component" value="Unassembled WGS sequence"/>
</dbReference>
<evidence type="ECO:0000313" key="2">
    <source>
        <dbReference type="EMBL" id="KAA8496313.1"/>
    </source>
</evidence>
<dbReference type="AlphaFoldDB" id="A0A5J4Z0G5"/>
<organism evidence="2 3">
    <name type="scientific">Porphyridium purpureum</name>
    <name type="common">Red alga</name>
    <name type="synonym">Porphyridium cruentum</name>
    <dbReference type="NCBI Taxonomy" id="35688"/>
    <lineage>
        <taxon>Eukaryota</taxon>
        <taxon>Rhodophyta</taxon>
        <taxon>Bangiophyceae</taxon>
        <taxon>Porphyridiales</taxon>
        <taxon>Porphyridiaceae</taxon>
        <taxon>Porphyridium</taxon>
    </lineage>
</organism>